<dbReference type="AlphaFoldDB" id="A0A2U8W7N2"/>
<protein>
    <submittedName>
        <fullName evidence="1">Uncharacterized protein</fullName>
    </submittedName>
</protein>
<dbReference type="RefSeq" id="WP_109891679.1">
    <property type="nucleotide sequence ID" value="NZ_CP029550.1"/>
</dbReference>
<dbReference type="EMBL" id="CP029550">
    <property type="protein sequence ID" value="AWN42114.1"/>
    <property type="molecule type" value="Genomic_DNA"/>
</dbReference>
<proteinExistence type="predicted"/>
<organism evidence="1 2">
    <name type="scientific">Methylobacterium durans</name>
    <dbReference type="NCBI Taxonomy" id="2202825"/>
    <lineage>
        <taxon>Bacteria</taxon>
        <taxon>Pseudomonadati</taxon>
        <taxon>Pseudomonadota</taxon>
        <taxon>Alphaproteobacteria</taxon>
        <taxon>Hyphomicrobiales</taxon>
        <taxon>Methylobacteriaceae</taxon>
        <taxon>Methylobacterium</taxon>
    </lineage>
</organism>
<evidence type="ECO:0000313" key="2">
    <source>
        <dbReference type="Proteomes" id="UP000245926"/>
    </source>
</evidence>
<sequence length="69" mass="7453">MLNADPLLTRPTLTSPTLLSTALDGIRLKAATSAELWHLLTQNFTVDLDAVAALVPAEEPEPAWLSVRD</sequence>
<name>A0A2U8W7N2_9HYPH</name>
<dbReference type="Proteomes" id="UP000245926">
    <property type="component" value="Chromosome"/>
</dbReference>
<keyword evidence="2" id="KW-1185">Reference proteome</keyword>
<gene>
    <name evidence="1" type="ORF">DK389_18425</name>
</gene>
<reference evidence="2" key="1">
    <citation type="submission" date="2018-05" db="EMBL/GenBank/DDBJ databases">
        <title>Complete Genome Sequence of Methylobacterium sp. 17SD2-17.</title>
        <authorList>
            <person name="Srinivasan S."/>
        </authorList>
    </citation>
    <scope>NUCLEOTIDE SEQUENCE [LARGE SCALE GENOMIC DNA]</scope>
    <source>
        <strain evidence="2">17SD2-17</strain>
    </source>
</reference>
<accession>A0A2U8W7N2</accession>
<dbReference type="KEGG" id="mets:DK389_18425"/>
<evidence type="ECO:0000313" key="1">
    <source>
        <dbReference type="EMBL" id="AWN42114.1"/>
    </source>
</evidence>